<evidence type="ECO:0000256" key="1">
    <source>
        <dbReference type="ARBA" id="ARBA00022741"/>
    </source>
</evidence>
<keyword evidence="1" id="KW-0547">Nucleotide-binding</keyword>
<dbReference type="SUPFAM" id="SSF52980">
    <property type="entry name" value="Restriction endonuclease-like"/>
    <property type="match status" value="1"/>
</dbReference>
<gene>
    <name evidence="9" type="ORF">ACFPOG_28680</name>
</gene>
<keyword evidence="7" id="KW-0234">DNA repair</keyword>
<dbReference type="Pfam" id="PF12705">
    <property type="entry name" value="PDDEXK_1"/>
    <property type="match status" value="1"/>
</dbReference>
<dbReference type="Proteomes" id="UP001596044">
    <property type="component" value="Unassembled WGS sequence"/>
</dbReference>
<evidence type="ECO:0000256" key="7">
    <source>
        <dbReference type="ARBA" id="ARBA00023204"/>
    </source>
</evidence>
<keyword evidence="4" id="KW-0347">Helicase</keyword>
<evidence type="ECO:0000256" key="6">
    <source>
        <dbReference type="ARBA" id="ARBA00023125"/>
    </source>
</evidence>
<protein>
    <submittedName>
        <fullName evidence="9">PD-(D/E)XK nuclease family protein</fullName>
    </submittedName>
</protein>
<feature type="domain" description="PD-(D/E)XK endonuclease-like" evidence="8">
    <location>
        <begin position="21"/>
        <end position="271"/>
    </location>
</feature>
<evidence type="ECO:0000256" key="3">
    <source>
        <dbReference type="ARBA" id="ARBA00022801"/>
    </source>
</evidence>
<evidence type="ECO:0000256" key="2">
    <source>
        <dbReference type="ARBA" id="ARBA00022763"/>
    </source>
</evidence>
<dbReference type="RefSeq" id="WP_270877693.1">
    <property type="nucleotide sequence ID" value="NZ_JAQFVF010000005.1"/>
</dbReference>
<evidence type="ECO:0000256" key="4">
    <source>
        <dbReference type="ARBA" id="ARBA00022806"/>
    </source>
</evidence>
<keyword evidence="5" id="KW-0067">ATP-binding</keyword>
<accession>A0ABW0KFE3</accession>
<reference evidence="10" key="1">
    <citation type="journal article" date="2019" name="Int. J. Syst. Evol. Microbiol.">
        <title>The Global Catalogue of Microorganisms (GCM) 10K type strain sequencing project: providing services to taxonomists for standard genome sequencing and annotation.</title>
        <authorList>
            <consortium name="The Broad Institute Genomics Platform"/>
            <consortium name="The Broad Institute Genome Sequencing Center for Infectious Disease"/>
            <person name="Wu L."/>
            <person name="Ma J."/>
        </authorList>
    </citation>
    <scope>NUCLEOTIDE SEQUENCE [LARGE SCALE GENOMIC DNA]</scope>
    <source>
        <strain evidence="10">KACC 11904</strain>
    </source>
</reference>
<keyword evidence="6" id="KW-0238">DNA-binding</keyword>
<dbReference type="EMBL" id="JBHSMJ010000042">
    <property type="protein sequence ID" value="MFC5452189.1"/>
    <property type="molecule type" value="Genomic_DNA"/>
</dbReference>
<dbReference type="Gene3D" id="3.90.320.10">
    <property type="match status" value="1"/>
</dbReference>
<keyword evidence="3" id="KW-0378">Hydrolase</keyword>
<dbReference type="InterPro" id="IPR011335">
    <property type="entry name" value="Restrct_endonuc-II-like"/>
</dbReference>
<evidence type="ECO:0000256" key="5">
    <source>
        <dbReference type="ARBA" id="ARBA00022840"/>
    </source>
</evidence>
<organism evidence="9 10">
    <name type="scientific">Paenibacillus aestuarii</name>
    <dbReference type="NCBI Taxonomy" id="516965"/>
    <lineage>
        <taxon>Bacteria</taxon>
        <taxon>Bacillati</taxon>
        <taxon>Bacillota</taxon>
        <taxon>Bacilli</taxon>
        <taxon>Bacillales</taxon>
        <taxon>Paenibacillaceae</taxon>
        <taxon>Paenibacillus</taxon>
    </lineage>
</organism>
<evidence type="ECO:0000259" key="8">
    <source>
        <dbReference type="Pfam" id="PF12705"/>
    </source>
</evidence>
<evidence type="ECO:0000313" key="9">
    <source>
        <dbReference type="EMBL" id="MFC5452189.1"/>
    </source>
</evidence>
<evidence type="ECO:0000313" key="10">
    <source>
        <dbReference type="Proteomes" id="UP001596044"/>
    </source>
</evidence>
<comment type="caution">
    <text evidence="9">The sequence shown here is derived from an EMBL/GenBank/DDBJ whole genome shotgun (WGS) entry which is preliminary data.</text>
</comment>
<dbReference type="InterPro" id="IPR011604">
    <property type="entry name" value="PDDEXK-like_dom_sf"/>
</dbReference>
<proteinExistence type="predicted"/>
<dbReference type="InterPro" id="IPR038726">
    <property type="entry name" value="PDDEXK_AddAB-type"/>
</dbReference>
<name>A0ABW0KFE3_9BACL</name>
<keyword evidence="10" id="KW-1185">Reference proteome</keyword>
<sequence length="366" mass="43049">MKPYFTRILPIKALQRIYPSRFFQLENCSLSELWNADKETEHMLPSPESKLGNLIHKLIDQVVRGTIKDLVGFENKFDEELEGIEYLWFEKHLIPLRRNIPDFEVKRQHCLNRVKEILNEKRVTSPVGEGKFRRRNGSNVWLESQDLLIGGYIDEINQFGPVLRIIDYKSGSVYDRDKNQLKAEYTTQLKLYAALYYDNFQTWPDELIIKQVDGNEIRVPFSQDECLALFQQAKNKFYYINQLISKNTDASKLATPSPANCKYCTYRPVCNFYHQNMEDISTEWAKVDLYGTLLEREALGNGKERILLQAKNKYYYIRGVSSRHPALNERSLTNIRIYNLSRDTKSNHFMENNTTTIYIDNPQVNR</sequence>
<keyword evidence="2" id="KW-0227">DNA damage</keyword>